<gene>
    <name evidence="2" type="ORF">DERYTH_LOCUS11721</name>
</gene>
<evidence type="ECO:0000313" key="2">
    <source>
        <dbReference type="EMBL" id="CAG8679599.1"/>
    </source>
</evidence>
<dbReference type="OrthoDB" id="10499158at2759"/>
<name>A0A9N9HJR2_9GLOM</name>
<dbReference type="EMBL" id="CAJVPY010007373">
    <property type="protein sequence ID" value="CAG8679599.1"/>
    <property type="molecule type" value="Genomic_DNA"/>
</dbReference>
<keyword evidence="3" id="KW-1185">Reference proteome</keyword>
<reference evidence="2" key="1">
    <citation type="submission" date="2021-06" db="EMBL/GenBank/DDBJ databases">
        <authorList>
            <person name="Kallberg Y."/>
            <person name="Tangrot J."/>
            <person name="Rosling A."/>
        </authorList>
    </citation>
    <scope>NUCLEOTIDE SEQUENCE</scope>
    <source>
        <strain evidence="2">MA453B</strain>
    </source>
</reference>
<comment type="caution">
    <text evidence="2">The sequence shown here is derived from an EMBL/GenBank/DDBJ whole genome shotgun (WGS) entry which is preliminary data.</text>
</comment>
<evidence type="ECO:0000256" key="1">
    <source>
        <dbReference type="SAM" id="MobiDB-lite"/>
    </source>
</evidence>
<protein>
    <submittedName>
        <fullName evidence="2">11653_t:CDS:1</fullName>
    </submittedName>
</protein>
<organism evidence="2 3">
    <name type="scientific">Dentiscutata erythropus</name>
    <dbReference type="NCBI Taxonomy" id="1348616"/>
    <lineage>
        <taxon>Eukaryota</taxon>
        <taxon>Fungi</taxon>
        <taxon>Fungi incertae sedis</taxon>
        <taxon>Mucoromycota</taxon>
        <taxon>Glomeromycotina</taxon>
        <taxon>Glomeromycetes</taxon>
        <taxon>Diversisporales</taxon>
        <taxon>Gigasporaceae</taxon>
        <taxon>Dentiscutata</taxon>
    </lineage>
</organism>
<accession>A0A9N9HJR2</accession>
<feature type="region of interest" description="Disordered" evidence="1">
    <location>
        <begin position="1"/>
        <end position="21"/>
    </location>
</feature>
<dbReference type="AlphaFoldDB" id="A0A9N9HJR2"/>
<evidence type="ECO:0000313" key="3">
    <source>
        <dbReference type="Proteomes" id="UP000789405"/>
    </source>
</evidence>
<dbReference type="Proteomes" id="UP000789405">
    <property type="component" value="Unassembled WGS sequence"/>
</dbReference>
<sequence length="117" mass="12898">NIQLHQSSMGPNIQDASKNFTGQSENDISVPLLEICIIVPNSGEDHQIKTNTDSELGNSSRLTVTYISNSQPQMESLHSTCLRESFQEQEYLKQVFELASKALDPIALSTVSSNICI</sequence>
<proteinExistence type="predicted"/>
<feature type="non-terminal residue" evidence="2">
    <location>
        <position position="1"/>
    </location>
</feature>